<dbReference type="RefSeq" id="WP_094607840.1">
    <property type="nucleotide sequence ID" value="NZ_CP155573.1"/>
</dbReference>
<protein>
    <recommendedName>
        <fullName evidence="4">Secreted protein</fullName>
    </recommendedName>
</protein>
<accession>A0ABZ3IUI4</accession>
<evidence type="ECO:0000313" key="2">
    <source>
        <dbReference type="EMBL" id="XFO69384.1"/>
    </source>
</evidence>
<evidence type="ECO:0000313" key="3">
    <source>
        <dbReference type="Proteomes" id="UP000216752"/>
    </source>
</evidence>
<name>A0ABZ3IUI4_9FIRM</name>
<reference evidence="2" key="1">
    <citation type="submission" date="2024-05" db="EMBL/GenBank/DDBJ databases">
        <title>Isolation and characterization of Sporomusa carbonis sp. nov., a carboxydotrophic hydrogenogen in the genus of Sporomusa isolated from a charcoal burning pile.</title>
        <authorList>
            <person name="Boeer T."/>
            <person name="Rosenbaum F."/>
            <person name="Eysell L."/>
            <person name="Mueller V."/>
            <person name="Daniel R."/>
            <person name="Poehlein A."/>
        </authorList>
    </citation>
    <scope>NUCLEOTIDE SEQUENCE [LARGE SCALE GENOMIC DNA]</scope>
    <source>
        <strain evidence="2">DSM 10669</strain>
    </source>
</reference>
<keyword evidence="3" id="KW-1185">Reference proteome</keyword>
<dbReference type="EMBL" id="CP155573">
    <property type="protein sequence ID" value="XFO69384.1"/>
    <property type="molecule type" value="Genomic_DNA"/>
</dbReference>
<dbReference type="Proteomes" id="UP000216752">
    <property type="component" value="Chromosome"/>
</dbReference>
<proteinExistence type="predicted"/>
<sequence>MQSMAKKVMIYSMVGLMQVGLFATVVEASPRGDGPPQYEHEQQRDHHKAWERERNHKIHEENIRHEREMKRRPFESRREWRERQRHENERHERAIHRIMEHRDWHRW</sequence>
<organism evidence="2 3">
    <name type="scientific">Sporomusa silvacetica DSM 10669</name>
    <dbReference type="NCBI Taxonomy" id="1123289"/>
    <lineage>
        <taxon>Bacteria</taxon>
        <taxon>Bacillati</taxon>
        <taxon>Bacillota</taxon>
        <taxon>Negativicutes</taxon>
        <taxon>Selenomonadales</taxon>
        <taxon>Sporomusaceae</taxon>
        <taxon>Sporomusa</taxon>
    </lineage>
</organism>
<feature type="region of interest" description="Disordered" evidence="1">
    <location>
        <begin position="28"/>
        <end position="91"/>
    </location>
</feature>
<evidence type="ECO:0000256" key="1">
    <source>
        <dbReference type="SAM" id="MobiDB-lite"/>
    </source>
</evidence>
<feature type="compositionally biased region" description="Basic and acidic residues" evidence="1">
    <location>
        <begin position="38"/>
        <end position="91"/>
    </location>
</feature>
<gene>
    <name evidence="2" type="ORF">SPSIL_056180</name>
</gene>
<evidence type="ECO:0008006" key="4">
    <source>
        <dbReference type="Google" id="ProtNLM"/>
    </source>
</evidence>